<evidence type="ECO:0000256" key="3">
    <source>
        <dbReference type="ARBA" id="ARBA00022679"/>
    </source>
</evidence>
<reference evidence="8" key="2">
    <citation type="submission" date="2021-04" db="EMBL/GenBank/DDBJ databases">
        <authorList>
            <person name="Gilroy R."/>
        </authorList>
    </citation>
    <scope>NUCLEOTIDE SEQUENCE</scope>
    <source>
        <strain evidence="8">CHK160-9182</strain>
    </source>
</reference>
<dbReference type="AlphaFoldDB" id="A0A9D1Q6Q6"/>
<evidence type="ECO:0000256" key="2">
    <source>
        <dbReference type="ARBA" id="ARBA00022603"/>
    </source>
</evidence>
<dbReference type="GO" id="GO:0003908">
    <property type="term" value="F:methylated-DNA-[protein]-cysteine S-methyltransferase activity"/>
    <property type="evidence" value="ECO:0007669"/>
    <property type="project" value="UniProtKB-EC"/>
</dbReference>
<proteinExistence type="predicted"/>
<gene>
    <name evidence="8" type="ORF">H9889_04885</name>
</gene>
<dbReference type="Pfam" id="PF01035">
    <property type="entry name" value="DNA_binding_1"/>
    <property type="match status" value="1"/>
</dbReference>
<keyword evidence="2" id="KW-0489">Methyltransferase</keyword>
<accession>A0A9D1Q6Q6</accession>
<dbReference type="PANTHER" id="PTHR42942:SF1">
    <property type="entry name" value="ALKYLTRANSFERASE-LIKE PROTEIN 1"/>
    <property type="match status" value="1"/>
</dbReference>
<dbReference type="EMBL" id="DXHP01000108">
    <property type="protein sequence ID" value="HIW06642.1"/>
    <property type="molecule type" value="Genomic_DNA"/>
</dbReference>
<dbReference type="InterPro" id="IPR036217">
    <property type="entry name" value="MethylDNA_cys_MeTrfase_DNAb"/>
</dbReference>
<evidence type="ECO:0000313" key="9">
    <source>
        <dbReference type="Proteomes" id="UP000823934"/>
    </source>
</evidence>
<feature type="domain" description="Methylated-DNA-[protein]-cysteine S-methyltransferase DNA binding" evidence="7">
    <location>
        <begin position="7"/>
        <end position="87"/>
    </location>
</feature>
<reference evidence="8" key="1">
    <citation type="journal article" date="2021" name="PeerJ">
        <title>Extensive microbial diversity within the chicken gut microbiome revealed by metagenomics and culture.</title>
        <authorList>
            <person name="Gilroy R."/>
            <person name="Ravi A."/>
            <person name="Getino M."/>
            <person name="Pursley I."/>
            <person name="Horton D.L."/>
            <person name="Alikhan N.F."/>
            <person name="Baker D."/>
            <person name="Gharbi K."/>
            <person name="Hall N."/>
            <person name="Watson M."/>
            <person name="Adriaenssens E.M."/>
            <person name="Foster-Nyarko E."/>
            <person name="Jarju S."/>
            <person name="Secka A."/>
            <person name="Antonio M."/>
            <person name="Oren A."/>
            <person name="Chaudhuri R.R."/>
            <person name="La Ragione R."/>
            <person name="Hildebrand F."/>
            <person name="Pallen M.J."/>
        </authorList>
    </citation>
    <scope>NUCLEOTIDE SEQUENCE</scope>
    <source>
        <strain evidence="8">CHK160-9182</strain>
    </source>
</reference>
<keyword evidence="5" id="KW-0234">DNA repair</keyword>
<organism evidence="8 9">
    <name type="scientific">Candidatus Ignatzschineria merdigallinarum</name>
    <dbReference type="NCBI Taxonomy" id="2838621"/>
    <lineage>
        <taxon>Bacteria</taxon>
        <taxon>Pseudomonadati</taxon>
        <taxon>Pseudomonadota</taxon>
        <taxon>Gammaproteobacteria</taxon>
        <taxon>Cardiobacteriales</taxon>
        <taxon>Ignatzschineriaceae</taxon>
        <taxon>Ignatzschineria</taxon>
    </lineage>
</organism>
<evidence type="ECO:0000256" key="1">
    <source>
        <dbReference type="ARBA" id="ARBA00001286"/>
    </source>
</evidence>
<evidence type="ECO:0000256" key="6">
    <source>
        <dbReference type="ARBA" id="ARBA00049348"/>
    </source>
</evidence>
<dbReference type="PANTHER" id="PTHR42942">
    <property type="entry name" value="6-O-METHYLGUANINE DNA METHYLTRANSFERASE"/>
    <property type="match status" value="1"/>
</dbReference>
<keyword evidence="4" id="KW-0227">DNA damage</keyword>
<dbReference type="Gene3D" id="1.10.10.10">
    <property type="entry name" value="Winged helix-like DNA-binding domain superfamily/Winged helix DNA-binding domain"/>
    <property type="match status" value="1"/>
</dbReference>
<dbReference type="InterPro" id="IPR052520">
    <property type="entry name" value="ATL_DNA_repair"/>
</dbReference>
<name>A0A9D1Q6Q6_9GAMM</name>
<comment type="catalytic activity">
    <reaction evidence="1">
        <text>a 4-O-methyl-thymidine in DNA + L-cysteinyl-[protein] = a thymidine in DNA + S-methyl-L-cysteinyl-[protein]</text>
        <dbReference type="Rhea" id="RHEA:53428"/>
        <dbReference type="Rhea" id="RHEA-COMP:10131"/>
        <dbReference type="Rhea" id="RHEA-COMP:10132"/>
        <dbReference type="Rhea" id="RHEA-COMP:13555"/>
        <dbReference type="Rhea" id="RHEA-COMP:13556"/>
        <dbReference type="ChEBI" id="CHEBI:29950"/>
        <dbReference type="ChEBI" id="CHEBI:82612"/>
        <dbReference type="ChEBI" id="CHEBI:137386"/>
        <dbReference type="ChEBI" id="CHEBI:137387"/>
        <dbReference type="EC" id="2.1.1.63"/>
    </reaction>
</comment>
<dbReference type="InterPro" id="IPR014048">
    <property type="entry name" value="MethylDNA_cys_MeTrfase_DNA-bd"/>
</dbReference>
<dbReference type="SUPFAM" id="SSF46767">
    <property type="entry name" value="Methylated DNA-protein cysteine methyltransferase, C-terminal domain"/>
    <property type="match status" value="1"/>
</dbReference>
<evidence type="ECO:0000259" key="7">
    <source>
        <dbReference type="Pfam" id="PF01035"/>
    </source>
</evidence>
<evidence type="ECO:0000256" key="4">
    <source>
        <dbReference type="ARBA" id="ARBA00022763"/>
    </source>
</evidence>
<dbReference type="CDD" id="cd06445">
    <property type="entry name" value="ATase"/>
    <property type="match status" value="1"/>
</dbReference>
<evidence type="ECO:0000313" key="8">
    <source>
        <dbReference type="EMBL" id="HIW06642.1"/>
    </source>
</evidence>
<comment type="catalytic activity">
    <reaction evidence="6">
        <text>a 6-O-methyl-2'-deoxyguanosine in DNA + L-cysteinyl-[protein] = S-methyl-L-cysteinyl-[protein] + a 2'-deoxyguanosine in DNA</text>
        <dbReference type="Rhea" id="RHEA:24000"/>
        <dbReference type="Rhea" id="RHEA-COMP:10131"/>
        <dbReference type="Rhea" id="RHEA-COMP:10132"/>
        <dbReference type="Rhea" id="RHEA-COMP:11367"/>
        <dbReference type="Rhea" id="RHEA-COMP:11368"/>
        <dbReference type="ChEBI" id="CHEBI:29950"/>
        <dbReference type="ChEBI" id="CHEBI:82612"/>
        <dbReference type="ChEBI" id="CHEBI:85445"/>
        <dbReference type="ChEBI" id="CHEBI:85448"/>
        <dbReference type="EC" id="2.1.1.63"/>
    </reaction>
</comment>
<dbReference type="InterPro" id="IPR001497">
    <property type="entry name" value="MethylDNA_cys_MeTrfase_AS"/>
</dbReference>
<protein>
    <submittedName>
        <fullName evidence="8">MGMT family protein</fullName>
    </submittedName>
</protein>
<dbReference type="GO" id="GO:0032259">
    <property type="term" value="P:methylation"/>
    <property type="evidence" value="ECO:0007669"/>
    <property type="project" value="UniProtKB-KW"/>
</dbReference>
<sequence>MTEHSDDFAHQVYAIIASIPEGKVTTYGTVARLAGIPTYVRQVCAVLRNIPNDSALPCHRIINGQGKISVTGESYQRHKAALLKEGIIFNENDKIDFKVFGWNYPY</sequence>
<dbReference type="Proteomes" id="UP000823934">
    <property type="component" value="Unassembled WGS sequence"/>
</dbReference>
<dbReference type="InterPro" id="IPR036388">
    <property type="entry name" value="WH-like_DNA-bd_sf"/>
</dbReference>
<evidence type="ECO:0000256" key="5">
    <source>
        <dbReference type="ARBA" id="ARBA00023204"/>
    </source>
</evidence>
<dbReference type="PROSITE" id="PS00374">
    <property type="entry name" value="MGMT"/>
    <property type="match status" value="1"/>
</dbReference>
<comment type="caution">
    <text evidence="8">The sequence shown here is derived from an EMBL/GenBank/DDBJ whole genome shotgun (WGS) entry which is preliminary data.</text>
</comment>
<keyword evidence="3" id="KW-0808">Transferase</keyword>
<dbReference type="GO" id="GO:0006281">
    <property type="term" value="P:DNA repair"/>
    <property type="evidence" value="ECO:0007669"/>
    <property type="project" value="UniProtKB-KW"/>
</dbReference>
<dbReference type="NCBIfam" id="TIGR00589">
    <property type="entry name" value="ogt"/>
    <property type="match status" value="1"/>
</dbReference>